<comment type="caution">
    <text evidence="1">The sequence shown here is derived from an EMBL/GenBank/DDBJ whole genome shotgun (WGS) entry which is preliminary data.</text>
</comment>
<evidence type="ECO:0000313" key="2">
    <source>
        <dbReference type="Proteomes" id="UP000783287"/>
    </source>
</evidence>
<reference evidence="1" key="1">
    <citation type="submission" date="2020-04" db="EMBL/GenBank/DDBJ databases">
        <authorList>
            <person name="Zhang T."/>
        </authorList>
    </citation>
    <scope>NUCLEOTIDE SEQUENCE</scope>
    <source>
        <strain evidence="1">HKST-UBA14</strain>
    </source>
</reference>
<sequence length="66" mass="7761">MNILLIHSSDNKLEANKFRAENAHKHYIYSLSYIEEAEETASITSYIERQIQKAKSLYSIDQVHYL</sequence>
<name>A0A955L4U7_9BACT</name>
<gene>
    <name evidence="1" type="ORF">KC909_01720</name>
</gene>
<dbReference type="EMBL" id="JAGQLK010000023">
    <property type="protein sequence ID" value="MCA9383059.1"/>
    <property type="molecule type" value="Genomic_DNA"/>
</dbReference>
<reference evidence="1" key="2">
    <citation type="journal article" date="2021" name="Microbiome">
        <title>Successional dynamics and alternative stable states in a saline activated sludge microbial community over 9 years.</title>
        <authorList>
            <person name="Wang Y."/>
            <person name="Ye J."/>
            <person name="Ju F."/>
            <person name="Liu L."/>
            <person name="Boyd J.A."/>
            <person name="Deng Y."/>
            <person name="Parks D.H."/>
            <person name="Jiang X."/>
            <person name="Yin X."/>
            <person name="Woodcroft B.J."/>
            <person name="Tyson G.W."/>
            <person name="Hugenholtz P."/>
            <person name="Polz M.F."/>
            <person name="Zhang T."/>
        </authorList>
    </citation>
    <scope>NUCLEOTIDE SEQUENCE</scope>
    <source>
        <strain evidence="1">HKST-UBA14</strain>
    </source>
</reference>
<accession>A0A955L4U7</accession>
<protein>
    <submittedName>
        <fullName evidence="1">Uncharacterized protein</fullName>
    </submittedName>
</protein>
<dbReference type="AlphaFoldDB" id="A0A955L4U7"/>
<organism evidence="1 2">
    <name type="scientific">Candidatus Dojkabacteria bacterium</name>
    <dbReference type="NCBI Taxonomy" id="2099670"/>
    <lineage>
        <taxon>Bacteria</taxon>
        <taxon>Candidatus Dojkabacteria</taxon>
    </lineage>
</organism>
<proteinExistence type="predicted"/>
<dbReference type="Proteomes" id="UP000783287">
    <property type="component" value="Unassembled WGS sequence"/>
</dbReference>
<evidence type="ECO:0000313" key="1">
    <source>
        <dbReference type="EMBL" id="MCA9383059.1"/>
    </source>
</evidence>